<feature type="domain" description="ABC transmembrane type-1" evidence="8">
    <location>
        <begin position="116"/>
        <end position="320"/>
    </location>
</feature>
<keyword evidence="10" id="KW-1185">Reference proteome</keyword>
<dbReference type="RefSeq" id="WP_343974548.1">
    <property type="nucleotide sequence ID" value="NZ_BAAAGK010000124.1"/>
</dbReference>
<keyword evidence="6 7" id="KW-0472">Membrane</keyword>
<keyword evidence="5 7" id="KW-1133">Transmembrane helix</keyword>
<evidence type="ECO:0000256" key="2">
    <source>
        <dbReference type="ARBA" id="ARBA00022448"/>
    </source>
</evidence>
<dbReference type="InterPro" id="IPR035906">
    <property type="entry name" value="MetI-like_sf"/>
</dbReference>
<feature type="transmembrane region" description="Helical" evidence="7">
    <location>
        <begin position="30"/>
        <end position="48"/>
    </location>
</feature>
<feature type="transmembrane region" description="Helical" evidence="7">
    <location>
        <begin position="155"/>
        <end position="182"/>
    </location>
</feature>
<evidence type="ECO:0000259" key="8">
    <source>
        <dbReference type="PROSITE" id="PS50928"/>
    </source>
</evidence>
<dbReference type="Pfam" id="PF00528">
    <property type="entry name" value="BPD_transp_1"/>
    <property type="match status" value="1"/>
</dbReference>
<keyword evidence="4 7" id="KW-0812">Transmembrane</keyword>
<keyword evidence="3" id="KW-1003">Cell membrane</keyword>
<name>A0ABW2SVF9_9ACTN</name>
<evidence type="ECO:0000256" key="7">
    <source>
        <dbReference type="RuleBase" id="RU363032"/>
    </source>
</evidence>
<dbReference type="PANTHER" id="PTHR43163:SF3">
    <property type="entry name" value="PEPTIDE ABC TRANSPORTER PERMEASE PROTEIN"/>
    <property type="match status" value="1"/>
</dbReference>
<accession>A0ABW2SVF9</accession>
<dbReference type="CDD" id="cd06261">
    <property type="entry name" value="TM_PBP2"/>
    <property type="match status" value="1"/>
</dbReference>
<evidence type="ECO:0000313" key="9">
    <source>
        <dbReference type="EMBL" id="MFC7599822.1"/>
    </source>
</evidence>
<dbReference type="EMBL" id="JBHTEE010000001">
    <property type="protein sequence ID" value="MFC7599822.1"/>
    <property type="molecule type" value="Genomic_DNA"/>
</dbReference>
<keyword evidence="2 7" id="KW-0813">Transport</keyword>
<sequence>MTGNRIPRAAPRLSAGAHRTSLPRYAARRLALGFAQVVAVTALVFALTEALPGDAAVVLAGDAPDPARIERIREELGLDRPAPARYADWLFGLLHGDLGVSLTAGRPVTGFLADAAGPTVQLAAVTLLLLVPLAVAAGVVAALREGRLPDRILTAAGVALYSVPEFALAVVLVALFALRLGWFPPTAVGVGTNLFAQPAVLVLPLLALLARPICSISRLVRAGMIDALGSEYVRHARRLGLSGRRVMLAHVLPNAVAPAAQQLARTTDWLLGGVITVEAVFVIPGLGTSLMSAISARDIPVIQGLALVFAVTTVVVNLLADVVAFRLAPRAGGTA</sequence>
<evidence type="ECO:0000256" key="5">
    <source>
        <dbReference type="ARBA" id="ARBA00022989"/>
    </source>
</evidence>
<evidence type="ECO:0000256" key="3">
    <source>
        <dbReference type="ARBA" id="ARBA00022475"/>
    </source>
</evidence>
<dbReference type="Pfam" id="PF19300">
    <property type="entry name" value="BPD_transp_1_N"/>
    <property type="match status" value="1"/>
</dbReference>
<feature type="transmembrane region" description="Helical" evidence="7">
    <location>
        <begin position="122"/>
        <end position="143"/>
    </location>
</feature>
<organism evidence="9 10">
    <name type="scientific">Streptosporangium amethystogenes subsp. fukuiense</name>
    <dbReference type="NCBI Taxonomy" id="698418"/>
    <lineage>
        <taxon>Bacteria</taxon>
        <taxon>Bacillati</taxon>
        <taxon>Actinomycetota</taxon>
        <taxon>Actinomycetes</taxon>
        <taxon>Streptosporangiales</taxon>
        <taxon>Streptosporangiaceae</taxon>
        <taxon>Streptosporangium</taxon>
    </lineage>
</organism>
<dbReference type="PROSITE" id="PS50928">
    <property type="entry name" value="ABC_TM1"/>
    <property type="match status" value="1"/>
</dbReference>
<comment type="similarity">
    <text evidence="7">Belongs to the binding-protein-dependent transport system permease family.</text>
</comment>
<dbReference type="Proteomes" id="UP001596514">
    <property type="component" value="Unassembled WGS sequence"/>
</dbReference>
<evidence type="ECO:0000256" key="6">
    <source>
        <dbReference type="ARBA" id="ARBA00023136"/>
    </source>
</evidence>
<evidence type="ECO:0000313" key="10">
    <source>
        <dbReference type="Proteomes" id="UP001596514"/>
    </source>
</evidence>
<reference evidence="10" key="1">
    <citation type="journal article" date="2019" name="Int. J. Syst. Evol. Microbiol.">
        <title>The Global Catalogue of Microorganisms (GCM) 10K type strain sequencing project: providing services to taxonomists for standard genome sequencing and annotation.</title>
        <authorList>
            <consortium name="The Broad Institute Genomics Platform"/>
            <consortium name="The Broad Institute Genome Sequencing Center for Infectious Disease"/>
            <person name="Wu L."/>
            <person name="Ma J."/>
        </authorList>
    </citation>
    <scope>NUCLEOTIDE SEQUENCE [LARGE SCALE GENOMIC DNA]</scope>
    <source>
        <strain evidence="10">JCM 10083</strain>
    </source>
</reference>
<comment type="caution">
    <text evidence="9">The sequence shown here is derived from an EMBL/GenBank/DDBJ whole genome shotgun (WGS) entry which is preliminary data.</text>
</comment>
<evidence type="ECO:0000256" key="4">
    <source>
        <dbReference type="ARBA" id="ARBA00022692"/>
    </source>
</evidence>
<evidence type="ECO:0000256" key="1">
    <source>
        <dbReference type="ARBA" id="ARBA00004651"/>
    </source>
</evidence>
<feature type="transmembrane region" description="Helical" evidence="7">
    <location>
        <begin position="300"/>
        <end position="320"/>
    </location>
</feature>
<dbReference type="InterPro" id="IPR000515">
    <property type="entry name" value="MetI-like"/>
</dbReference>
<feature type="transmembrane region" description="Helical" evidence="7">
    <location>
        <begin position="269"/>
        <end position="294"/>
    </location>
</feature>
<protein>
    <submittedName>
        <fullName evidence="9">ABC transporter permease</fullName>
    </submittedName>
</protein>
<gene>
    <name evidence="9" type="ORF">ACFQVD_06855</name>
</gene>
<dbReference type="InterPro" id="IPR045621">
    <property type="entry name" value="BPD_transp_1_N"/>
</dbReference>
<proteinExistence type="inferred from homology"/>
<dbReference type="SUPFAM" id="SSF161098">
    <property type="entry name" value="MetI-like"/>
    <property type="match status" value="1"/>
</dbReference>
<dbReference type="Gene3D" id="1.10.3720.10">
    <property type="entry name" value="MetI-like"/>
    <property type="match status" value="1"/>
</dbReference>
<dbReference type="PANTHER" id="PTHR43163">
    <property type="entry name" value="DIPEPTIDE TRANSPORT SYSTEM PERMEASE PROTEIN DPPB-RELATED"/>
    <property type="match status" value="1"/>
</dbReference>
<comment type="subcellular location">
    <subcellularLocation>
        <location evidence="1 7">Cell membrane</location>
        <topology evidence="1 7">Multi-pass membrane protein</topology>
    </subcellularLocation>
</comment>
<feature type="transmembrane region" description="Helical" evidence="7">
    <location>
        <begin position="194"/>
        <end position="214"/>
    </location>
</feature>